<evidence type="ECO:0000256" key="2">
    <source>
        <dbReference type="ARBA" id="ARBA00023315"/>
    </source>
</evidence>
<feature type="domain" description="N-acetyltransferase" evidence="3">
    <location>
        <begin position="3"/>
        <end position="145"/>
    </location>
</feature>
<dbReference type="InterPro" id="IPR000182">
    <property type="entry name" value="GNAT_dom"/>
</dbReference>
<sequence length="157" mass="16857">MQQTIQQIEPGDAEFVAALAAEHLPADDLAEDGRLFFRLQDNGMTVGFGGLEVVGDHALLRSIVVLPPARGQGAGKRITEQLLRKAENLGISEVYLLTTSAAPFFEAAGFERVGRDTAPSKILATRQASSLCPSSAALLMRRLHPLRPCSISETTDD</sequence>
<evidence type="ECO:0000313" key="5">
    <source>
        <dbReference type="Proteomes" id="UP000254701"/>
    </source>
</evidence>
<protein>
    <submittedName>
        <fullName evidence="4">Acetyltransferase</fullName>
    </submittedName>
</protein>
<accession>A0A380WP75</accession>
<dbReference type="SUPFAM" id="SSF55729">
    <property type="entry name" value="Acyl-CoA N-acyltransferases (Nat)"/>
    <property type="match status" value="1"/>
</dbReference>
<name>A0A380WP75_AMIAI</name>
<dbReference type="GO" id="GO:0016747">
    <property type="term" value="F:acyltransferase activity, transferring groups other than amino-acyl groups"/>
    <property type="evidence" value="ECO:0007669"/>
    <property type="project" value="InterPro"/>
</dbReference>
<dbReference type="RefSeq" id="WP_115732729.1">
    <property type="nucleotide sequence ID" value="NZ_BAAAVY010000037.1"/>
</dbReference>
<dbReference type="CDD" id="cd04301">
    <property type="entry name" value="NAT_SF"/>
    <property type="match status" value="1"/>
</dbReference>
<gene>
    <name evidence="4" type="ORF">NCTC10684_04031</name>
</gene>
<dbReference type="EMBL" id="UFSM01000001">
    <property type="protein sequence ID" value="SUU90773.1"/>
    <property type="molecule type" value="Genomic_DNA"/>
</dbReference>
<dbReference type="PANTHER" id="PTHR43877">
    <property type="entry name" value="AMINOALKYLPHOSPHONATE N-ACETYLTRANSFERASE-RELATED-RELATED"/>
    <property type="match status" value="1"/>
</dbReference>
<keyword evidence="1 4" id="KW-0808">Transferase</keyword>
<reference evidence="4 5" key="1">
    <citation type="submission" date="2018-06" db="EMBL/GenBank/DDBJ databases">
        <authorList>
            <consortium name="Pathogen Informatics"/>
            <person name="Doyle S."/>
        </authorList>
    </citation>
    <scope>NUCLEOTIDE SEQUENCE [LARGE SCALE GENOMIC DNA]</scope>
    <source>
        <strain evidence="4 5">NCTC10684</strain>
    </source>
</reference>
<evidence type="ECO:0000259" key="3">
    <source>
        <dbReference type="PROSITE" id="PS51186"/>
    </source>
</evidence>
<organism evidence="4 5">
    <name type="scientific">Aminobacter aminovorans</name>
    <name type="common">Chelatobacter heintzii</name>
    <dbReference type="NCBI Taxonomy" id="83263"/>
    <lineage>
        <taxon>Bacteria</taxon>
        <taxon>Pseudomonadati</taxon>
        <taxon>Pseudomonadota</taxon>
        <taxon>Alphaproteobacteria</taxon>
        <taxon>Hyphomicrobiales</taxon>
        <taxon>Phyllobacteriaceae</taxon>
        <taxon>Aminobacter</taxon>
    </lineage>
</organism>
<keyword evidence="2" id="KW-0012">Acyltransferase</keyword>
<dbReference type="InterPro" id="IPR016181">
    <property type="entry name" value="Acyl_CoA_acyltransferase"/>
</dbReference>
<dbReference type="AlphaFoldDB" id="A0A380WP75"/>
<proteinExistence type="predicted"/>
<dbReference type="Pfam" id="PF00583">
    <property type="entry name" value="Acetyltransf_1"/>
    <property type="match status" value="1"/>
</dbReference>
<dbReference type="NCBIfam" id="NF040501">
    <property type="entry name" value="resist_ArsN2"/>
    <property type="match status" value="1"/>
</dbReference>
<evidence type="ECO:0000313" key="4">
    <source>
        <dbReference type="EMBL" id="SUU90773.1"/>
    </source>
</evidence>
<dbReference type="Gene3D" id="3.40.630.30">
    <property type="match status" value="1"/>
</dbReference>
<dbReference type="OrthoDB" id="5197788at2"/>
<dbReference type="Proteomes" id="UP000254701">
    <property type="component" value="Unassembled WGS sequence"/>
</dbReference>
<dbReference type="PROSITE" id="PS51186">
    <property type="entry name" value="GNAT"/>
    <property type="match status" value="1"/>
</dbReference>
<evidence type="ECO:0000256" key="1">
    <source>
        <dbReference type="ARBA" id="ARBA00022679"/>
    </source>
</evidence>
<dbReference type="InterPro" id="IPR050832">
    <property type="entry name" value="Bact_Acetyltransf"/>
</dbReference>